<evidence type="ECO:0000256" key="2">
    <source>
        <dbReference type="ARBA" id="ARBA00004496"/>
    </source>
</evidence>
<dbReference type="GO" id="GO:0006508">
    <property type="term" value="P:proteolysis"/>
    <property type="evidence" value="ECO:0007669"/>
    <property type="project" value="UniProtKB-KW"/>
</dbReference>
<dbReference type="SUPFAM" id="SSF53474">
    <property type="entry name" value="alpha/beta-Hydrolases"/>
    <property type="match status" value="1"/>
</dbReference>
<organism evidence="12 13">
    <name type="scientific">Metamycoplasma orale</name>
    <name type="common">Mycoplasma orale</name>
    <dbReference type="NCBI Taxonomy" id="2121"/>
    <lineage>
        <taxon>Bacteria</taxon>
        <taxon>Bacillati</taxon>
        <taxon>Mycoplasmatota</taxon>
        <taxon>Mycoplasmoidales</taxon>
        <taxon>Metamycoplasmataceae</taxon>
        <taxon>Metamycoplasma</taxon>
    </lineage>
</organism>
<dbReference type="InterPro" id="IPR005944">
    <property type="entry name" value="Pro_iminopeptidase"/>
</dbReference>
<sequence length="317" mass="36588">MELYEIVEPFNKGLLKVSDLHSIYFEEVGNKKGIPILFVHGGPGGGFDEKSRQYFDPKHYHVILFDQRGCGKSIPSAEIKENTTWDLVSDMEKLRKYLNIDKWILFGGSWGSALSLIYAINYPQNVSGLILRGIYLARDEDNHYLYQDGASNYFPELYDEFKNFIPKNKQANLIQAYHKYLNSSDQNIALKAAYHWAKWELSLITLNPLLELEKYLQDTKANLELARLENHYFVNHNFLDDDNYILNNAYKIKDIKTIIIHGRYDMDCRPLGAYLLSKQLNNCELNFINAAGHSSKEKGIAEALVDATEKFKKLVNN</sequence>
<dbReference type="OrthoDB" id="53505at2"/>
<evidence type="ECO:0000256" key="5">
    <source>
        <dbReference type="ARBA" id="ARBA00022490"/>
    </source>
</evidence>
<evidence type="ECO:0000256" key="10">
    <source>
        <dbReference type="RuleBase" id="RU003421"/>
    </source>
</evidence>
<evidence type="ECO:0000256" key="4">
    <source>
        <dbReference type="ARBA" id="ARBA00022438"/>
    </source>
</evidence>
<dbReference type="GO" id="GO:0005737">
    <property type="term" value="C:cytoplasm"/>
    <property type="evidence" value="ECO:0007669"/>
    <property type="project" value="UniProtKB-SubCell"/>
</dbReference>
<comment type="similarity">
    <text evidence="3 8 10">Belongs to the peptidase S33 family.</text>
</comment>
<keyword evidence="4 8" id="KW-0031">Aminopeptidase</keyword>
<protein>
    <recommendedName>
        <fullName evidence="8 10">Proline iminopeptidase</fullName>
        <shortName evidence="8">PIP</shortName>
        <ecNumber evidence="8 10">3.4.11.5</ecNumber>
    </recommendedName>
    <alternativeName>
        <fullName evidence="8">Prolyl aminopeptidase</fullName>
    </alternativeName>
</protein>
<comment type="subcellular location">
    <subcellularLocation>
        <location evidence="2 8">Cytoplasm</location>
    </subcellularLocation>
</comment>
<dbReference type="PRINTS" id="PR00111">
    <property type="entry name" value="ABHYDROLASE"/>
</dbReference>
<dbReference type="EMBL" id="LR214940">
    <property type="protein sequence ID" value="VEU56038.1"/>
    <property type="molecule type" value="Genomic_DNA"/>
</dbReference>
<dbReference type="PIRSF" id="PIRSF006431">
    <property type="entry name" value="Pept_S33"/>
    <property type="match status" value="1"/>
</dbReference>
<evidence type="ECO:0000256" key="6">
    <source>
        <dbReference type="ARBA" id="ARBA00022670"/>
    </source>
</evidence>
<comment type="catalytic activity">
    <reaction evidence="1 8 10">
        <text>Release of N-terminal proline from a peptide.</text>
        <dbReference type="EC" id="3.4.11.5"/>
    </reaction>
</comment>
<evidence type="ECO:0000313" key="12">
    <source>
        <dbReference type="EMBL" id="VEU56038.1"/>
    </source>
</evidence>
<dbReference type="Pfam" id="PF00561">
    <property type="entry name" value="Abhydrolase_1"/>
    <property type="match status" value="1"/>
</dbReference>
<name>A0A448ZXP9_METOS</name>
<feature type="domain" description="AB hydrolase-1" evidence="11">
    <location>
        <begin position="35"/>
        <end position="295"/>
    </location>
</feature>
<proteinExistence type="inferred from homology"/>
<keyword evidence="6 8" id="KW-0645">Protease</keyword>
<dbReference type="RefSeq" id="WP_022935966.1">
    <property type="nucleotide sequence ID" value="NZ_LR214940.1"/>
</dbReference>
<evidence type="ECO:0000256" key="7">
    <source>
        <dbReference type="ARBA" id="ARBA00022801"/>
    </source>
</evidence>
<dbReference type="EC" id="3.4.11.5" evidence="8 10"/>
<evidence type="ECO:0000313" key="13">
    <source>
        <dbReference type="Proteomes" id="UP000290482"/>
    </source>
</evidence>
<evidence type="ECO:0000256" key="9">
    <source>
        <dbReference type="PIRSR" id="PIRSR006431-1"/>
    </source>
</evidence>
<dbReference type="PRINTS" id="PR00793">
    <property type="entry name" value="PROAMNOPTASE"/>
</dbReference>
<evidence type="ECO:0000256" key="8">
    <source>
        <dbReference type="PIRNR" id="PIRNR006431"/>
    </source>
</evidence>
<dbReference type="InterPro" id="IPR002410">
    <property type="entry name" value="Peptidase_S33"/>
</dbReference>
<dbReference type="InterPro" id="IPR000073">
    <property type="entry name" value="AB_hydrolase_1"/>
</dbReference>
<keyword evidence="5 8" id="KW-0963">Cytoplasm</keyword>
<dbReference type="Proteomes" id="UP000290482">
    <property type="component" value="Chromosome"/>
</dbReference>
<evidence type="ECO:0000259" key="11">
    <source>
        <dbReference type="Pfam" id="PF00561"/>
    </source>
</evidence>
<dbReference type="KEGG" id="mob:NCTC10112_00640"/>
<dbReference type="InterPro" id="IPR029058">
    <property type="entry name" value="AB_hydrolase_fold"/>
</dbReference>
<dbReference type="GO" id="GO:0004177">
    <property type="term" value="F:aminopeptidase activity"/>
    <property type="evidence" value="ECO:0007669"/>
    <property type="project" value="UniProtKB-UniRule"/>
</dbReference>
<dbReference type="NCBIfam" id="TIGR01249">
    <property type="entry name" value="pro_imino_pep_1"/>
    <property type="match status" value="1"/>
</dbReference>
<feature type="active site" description="Proton donor" evidence="9">
    <location>
        <position position="293"/>
    </location>
</feature>
<feature type="active site" description="Nucleophile" evidence="9">
    <location>
        <position position="109"/>
    </location>
</feature>
<gene>
    <name evidence="12" type="primary">pip</name>
    <name evidence="12" type="ORF">NCTC10112_00640</name>
</gene>
<evidence type="ECO:0000256" key="3">
    <source>
        <dbReference type="ARBA" id="ARBA00010088"/>
    </source>
</evidence>
<reference evidence="12 13" key="1">
    <citation type="submission" date="2019-01" db="EMBL/GenBank/DDBJ databases">
        <authorList>
            <consortium name="Pathogen Informatics"/>
        </authorList>
    </citation>
    <scope>NUCLEOTIDE SEQUENCE [LARGE SCALE GENOMIC DNA]</scope>
    <source>
        <strain evidence="12 13">NCTC10112</strain>
    </source>
</reference>
<dbReference type="AlphaFoldDB" id="A0A448ZXP9"/>
<dbReference type="PANTHER" id="PTHR43722">
    <property type="entry name" value="PROLINE IMINOPEPTIDASE"/>
    <property type="match status" value="1"/>
</dbReference>
<evidence type="ECO:0000256" key="1">
    <source>
        <dbReference type="ARBA" id="ARBA00001585"/>
    </source>
</evidence>
<dbReference type="PANTHER" id="PTHR43722:SF1">
    <property type="entry name" value="PROLINE IMINOPEPTIDASE"/>
    <property type="match status" value="1"/>
</dbReference>
<dbReference type="Gene3D" id="3.40.50.1820">
    <property type="entry name" value="alpha/beta hydrolase"/>
    <property type="match status" value="1"/>
</dbReference>
<accession>A0A448ZXP9</accession>
<feature type="active site" evidence="9">
    <location>
        <position position="265"/>
    </location>
</feature>
<keyword evidence="7 8" id="KW-0378">Hydrolase</keyword>
<keyword evidence="13" id="KW-1185">Reference proteome</keyword>